<evidence type="ECO:0000313" key="2">
    <source>
        <dbReference type="EMBL" id="MBU9738042.1"/>
    </source>
</evidence>
<keyword evidence="3" id="KW-1185">Reference proteome</keyword>
<dbReference type="PANTHER" id="PTHR36928">
    <property type="entry name" value="PHOSPHATASE YCDX-RELATED"/>
    <property type="match status" value="1"/>
</dbReference>
<gene>
    <name evidence="2" type="ORF">KTH89_15980</name>
</gene>
<proteinExistence type="predicted"/>
<organism evidence="2 3">
    <name type="scientific">Diplocloster agilis</name>
    <dbReference type="NCBI Taxonomy" id="2850323"/>
    <lineage>
        <taxon>Bacteria</taxon>
        <taxon>Bacillati</taxon>
        <taxon>Bacillota</taxon>
        <taxon>Clostridia</taxon>
        <taxon>Lachnospirales</taxon>
        <taxon>Lachnospiraceae</taxon>
        <taxon>Diplocloster</taxon>
    </lineage>
</organism>
<dbReference type="InterPro" id="IPR004013">
    <property type="entry name" value="PHP_dom"/>
</dbReference>
<dbReference type="GO" id="GO:0005829">
    <property type="term" value="C:cytosol"/>
    <property type="evidence" value="ECO:0007669"/>
    <property type="project" value="TreeGrafter"/>
</dbReference>
<dbReference type="InterPro" id="IPR016195">
    <property type="entry name" value="Pol/histidinol_Pase-like"/>
</dbReference>
<dbReference type="Pfam" id="PF13263">
    <property type="entry name" value="PHP_C"/>
    <property type="match status" value="1"/>
</dbReference>
<dbReference type="AlphaFoldDB" id="A0A949K2D5"/>
<dbReference type="GO" id="GO:0008270">
    <property type="term" value="F:zinc ion binding"/>
    <property type="evidence" value="ECO:0007669"/>
    <property type="project" value="TreeGrafter"/>
</dbReference>
<dbReference type="SMART" id="SM00481">
    <property type="entry name" value="POLIIIAc"/>
    <property type="match status" value="1"/>
</dbReference>
<dbReference type="EMBL" id="JAHQCW010000028">
    <property type="protein sequence ID" value="MBU9738042.1"/>
    <property type="molecule type" value="Genomic_DNA"/>
</dbReference>
<sequence length="240" mass="27255">MNFVLDTHTHTVASGHAYCTIREMAKAASEKGLELLGITEHGPMMPGSCHEFYFSNIRVVDRELYGVEILFGVELNILDYNGRVDMEDRLLRKMDLNIASLHTPCAAPGTREENTAAYINAMKNPCIDIIGHPDDRRYPLDYEALVRAARERHVALEVNESSLRPGNSRVDAKEFDAEMLKYCRRYNVPVVVGSDAHFDNDVGNHSFAEALFKEMDFPEELVLNRSVEALKEFANKYKNR</sequence>
<feature type="domain" description="Polymerase/histidinol phosphatase N-terminal" evidence="1">
    <location>
        <begin position="5"/>
        <end position="79"/>
    </location>
</feature>
<dbReference type="SUPFAM" id="SSF89550">
    <property type="entry name" value="PHP domain-like"/>
    <property type="match status" value="1"/>
</dbReference>
<dbReference type="PANTHER" id="PTHR36928:SF1">
    <property type="entry name" value="PHOSPHATASE YCDX-RELATED"/>
    <property type="match status" value="1"/>
</dbReference>
<dbReference type="InterPro" id="IPR003141">
    <property type="entry name" value="Pol/His_phosphatase_N"/>
</dbReference>
<protein>
    <submittedName>
        <fullName evidence="2">Phosphatase</fullName>
    </submittedName>
</protein>
<dbReference type="Gene3D" id="3.20.20.140">
    <property type="entry name" value="Metal-dependent hydrolases"/>
    <property type="match status" value="1"/>
</dbReference>
<accession>A0A949K2D5</accession>
<dbReference type="Pfam" id="PF02811">
    <property type="entry name" value="PHP"/>
    <property type="match status" value="1"/>
</dbReference>
<dbReference type="InterPro" id="IPR050243">
    <property type="entry name" value="PHP_phosphatase"/>
</dbReference>
<dbReference type="Proteomes" id="UP000712157">
    <property type="component" value="Unassembled WGS sequence"/>
</dbReference>
<dbReference type="RefSeq" id="WP_158344434.1">
    <property type="nucleotide sequence ID" value="NZ_JAHQCW010000028.1"/>
</dbReference>
<reference evidence="2" key="1">
    <citation type="submission" date="2021-06" db="EMBL/GenBank/DDBJ databases">
        <title>Description of novel taxa of the family Lachnospiraceae.</title>
        <authorList>
            <person name="Chaplin A.V."/>
            <person name="Sokolova S.R."/>
            <person name="Pikina A.P."/>
            <person name="Korzhanova M."/>
            <person name="Belova V."/>
            <person name="Korostin D."/>
            <person name="Efimov B.A."/>
        </authorList>
    </citation>
    <scope>NUCLEOTIDE SEQUENCE</scope>
    <source>
        <strain evidence="2">ASD5720</strain>
    </source>
</reference>
<dbReference type="CDD" id="cd07437">
    <property type="entry name" value="PHP_HisPPase_Ycdx_like"/>
    <property type="match status" value="1"/>
</dbReference>
<evidence type="ECO:0000259" key="1">
    <source>
        <dbReference type="SMART" id="SM00481"/>
    </source>
</evidence>
<name>A0A949K2D5_9FIRM</name>
<comment type="caution">
    <text evidence="2">The sequence shown here is derived from an EMBL/GenBank/DDBJ whole genome shotgun (WGS) entry which is preliminary data.</text>
</comment>
<dbReference type="NCBIfam" id="NF006702">
    <property type="entry name" value="PRK09248.1"/>
    <property type="match status" value="1"/>
</dbReference>
<evidence type="ECO:0000313" key="3">
    <source>
        <dbReference type="Proteomes" id="UP000712157"/>
    </source>
</evidence>
<dbReference type="GO" id="GO:0042578">
    <property type="term" value="F:phosphoric ester hydrolase activity"/>
    <property type="evidence" value="ECO:0007669"/>
    <property type="project" value="TreeGrafter"/>
</dbReference>